<protein>
    <submittedName>
        <fullName evidence="2">Uncharacterized protein</fullName>
    </submittedName>
</protein>
<feature type="region of interest" description="Disordered" evidence="1">
    <location>
        <begin position="105"/>
        <end position="124"/>
    </location>
</feature>
<dbReference type="AlphaFoldDB" id="A0A8X6QAR1"/>
<organism evidence="2 3">
    <name type="scientific">Nephila pilipes</name>
    <name type="common">Giant wood spider</name>
    <name type="synonym">Nephila maculata</name>
    <dbReference type="NCBI Taxonomy" id="299642"/>
    <lineage>
        <taxon>Eukaryota</taxon>
        <taxon>Metazoa</taxon>
        <taxon>Ecdysozoa</taxon>
        <taxon>Arthropoda</taxon>
        <taxon>Chelicerata</taxon>
        <taxon>Arachnida</taxon>
        <taxon>Araneae</taxon>
        <taxon>Araneomorphae</taxon>
        <taxon>Entelegynae</taxon>
        <taxon>Araneoidea</taxon>
        <taxon>Nephilidae</taxon>
        <taxon>Nephila</taxon>
    </lineage>
</organism>
<sequence length="124" mass="14320">MAEWYDNAIKCIYRLRVHFLNYVVYGSVIKKGKKEYIFPKGLRKGVIMISPSTKAGRLDHHRFCPKGGIRQVQKVRQRNRDCHPPIPIPFLIWLPANRDPFGSKASLSKPTAFRTSNNRPSEVL</sequence>
<name>A0A8X6QAR1_NEPPI</name>
<proteinExistence type="predicted"/>
<evidence type="ECO:0000256" key="1">
    <source>
        <dbReference type="SAM" id="MobiDB-lite"/>
    </source>
</evidence>
<keyword evidence="3" id="KW-1185">Reference proteome</keyword>
<reference evidence="2" key="1">
    <citation type="submission" date="2020-08" db="EMBL/GenBank/DDBJ databases">
        <title>Multicomponent nature underlies the extraordinary mechanical properties of spider dragline silk.</title>
        <authorList>
            <person name="Kono N."/>
            <person name="Nakamura H."/>
            <person name="Mori M."/>
            <person name="Yoshida Y."/>
            <person name="Ohtoshi R."/>
            <person name="Malay A.D."/>
            <person name="Moran D.A.P."/>
            <person name="Tomita M."/>
            <person name="Numata K."/>
            <person name="Arakawa K."/>
        </authorList>
    </citation>
    <scope>NUCLEOTIDE SEQUENCE</scope>
</reference>
<dbReference type="Proteomes" id="UP000887013">
    <property type="component" value="Unassembled WGS sequence"/>
</dbReference>
<evidence type="ECO:0000313" key="3">
    <source>
        <dbReference type="Proteomes" id="UP000887013"/>
    </source>
</evidence>
<dbReference type="EMBL" id="BMAW01077818">
    <property type="protein sequence ID" value="GFU08277.1"/>
    <property type="molecule type" value="Genomic_DNA"/>
</dbReference>
<gene>
    <name evidence="2" type="ORF">NPIL_429331</name>
</gene>
<evidence type="ECO:0000313" key="2">
    <source>
        <dbReference type="EMBL" id="GFU08277.1"/>
    </source>
</evidence>
<comment type="caution">
    <text evidence="2">The sequence shown here is derived from an EMBL/GenBank/DDBJ whole genome shotgun (WGS) entry which is preliminary data.</text>
</comment>
<dbReference type="OrthoDB" id="10324799at2759"/>
<accession>A0A8X6QAR1</accession>